<dbReference type="InterPro" id="IPR002048">
    <property type="entry name" value="EF_hand_dom"/>
</dbReference>
<evidence type="ECO:0000256" key="13">
    <source>
        <dbReference type="SAM" id="MobiDB-lite"/>
    </source>
</evidence>
<dbReference type="Gene3D" id="1.10.287.70">
    <property type="match status" value="2"/>
</dbReference>
<dbReference type="GO" id="GO:0034702">
    <property type="term" value="C:monoatomic ion channel complex"/>
    <property type="evidence" value="ECO:0007669"/>
    <property type="project" value="UniProtKB-KW"/>
</dbReference>
<comment type="caution">
    <text evidence="16">The sequence shown here is derived from an EMBL/GenBank/DDBJ whole genome shotgun (WGS) entry which is preliminary data.</text>
</comment>
<dbReference type="InterPro" id="IPR005821">
    <property type="entry name" value="Ion_trans_dom"/>
</dbReference>
<keyword evidence="17" id="KW-1185">Reference proteome</keyword>
<evidence type="ECO:0000256" key="2">
    <source>
        <dbReference type="ARBA" id="ARBA00009286"/>
    </source>
</evidence>
<evidence type="ECO:0000256" key="10">
    <source>
        <dbReference type="ARBA" id="ARBA00023065"/>
    </source>
</evidence>
<feature type="transmembrane region" description="Helical" evidence="14">
    <location>
        <begin position="250"/>
        <end position="276"/>
    </location>
</feature>
<proteinExistence type="inferred from homology"/>
<evidence type="ECO:0000256" key="12">
    <source>
        <dbReference type="ARBA" id="ARBA00023303"/>
    </source>
</evidence>
<feature type="transmembrane region" description="Helical" evidence="14">
    <location>
        <begin position="451"/>
        <end position="477"/>
    </location>
</feature>
<feature type="transmembrane region" description="Helical" evidence="14">
    <location>
        <begin position="489"/>
        <end position="507"/>
    </location>
</feature>
<accession>A0AA36N1I3</accession>
<dbReference type="PROSITE" id="PS50222">
    <property type="entry name" value="EF_HAND_2"/>
    <property type="match status" value="1"/>
</dbReference>
<evidence type="ECO:0000313" key="16">
    <source>
        <dbReference type="EMBL" id="CAJ1387317.1"/>
    </source>
</evidence>
<feature type="transmembrane region" description="Helical" evidence="14">
    <location>
        <begin position="553"/>
        <end position="571"/>
    </location>
</feature>
<evidence type="ECO:0000256" key="6">
    <source>
        <dbReference type="ARBA" id="ARBA00022737"/>
    </source>
</evidence>
<dbReference type="Gene3D" id="1.20.120.350">
    <property type="entry name" value="Voltage-gated potassium channels. Chain C"/>
    <property type="match status" value="1"/>
</dbReference>
<keyword evidence="5 14" id="KW-0812">Transmembrane</keyword>
<dbReference type="InterPro" id="IPR011992">
    <property type="entry name" value="EF-hand-dom_pair"/>
</dbReference>
<dbReference type="InterPro" id="IPR027359">
    <property type="entry name" value="Volt_channel_dom_sf"/>
</dbReference>
<feature type="compositionally biased region" description="Acidic residues" evidence="13">
    <location>
        <begin position="734"/>
        <end position="744"/>
    </location>
</feature>
<evidence type="ECO:0000256" key="11">
    <source>
        <dbReference type="ARBA" id="ARBA00023136"/>
    </source>
</evidence>
<feature type="region of interest" description="Disordered" evidence="13">
    <location>
        <begin position="708"/>
        <end position="744"/>
    </location>
</feature>
<keyword evidence="6" id="KW-0677">Repeat</keyword>
<keyword evidence="11 14" id="KW-0472">Membrane</keyword>
<feature type="transmembrane region" description="Helical" evidence="14">
    <location>
        <begin position="128"/>
        <end position="148"/>
    </location>
</feature>
<sequence length="744" mass="85258">MGSECVEASPLELAAVWVHKASKGSSQWVTSCPAWQLEVYRFRKRLKPVRVLVKFAFLSLAMFEEPLWRQRCPDCPASASWHLPRLSWKVSNTCEICFLLSFLYSFWLRERSLGAGSRRRSWHKIREVLVCLSLLDCLVACVNTAGVVPGEFRLCRLLRPVIFLTVSKDLQSTLGRLWRSCKSFWQVLAALGVCVLFFMWMAIVVFARSDEGLEHFKDWPDALASLWILFTTANFPDVMMPSYSDERESFFFFFLYLVVCLYLLNNILLASVYNAYKEQLKAQLKKYFEQKAESIQQAFELLSAANVVTEERWVDFFTAYCQTYLHFVFKKDYAFNRRQARRTFTALDADGNGFIERGEFCLVVEALSNESVYIPMRPVPSLARSGLGSHVLHFFIHGVRVRAFATPIYWRYILDLVTLLEAVLALVQTIIFVSPGGGGKFRDAPLRAQSIWFKLLTATTVFFGLQMVVQMLVMGPARYWNRRPYRNRFDFFSIFALLLLEICMMVSHEPHWMVRTVLALHISRLICLSNYITPFRYLVSLMARLAPVYHRTGLLLLMVYYIYATIGEQLFGGKMTRQNLQGTTYAASQYWALNFDDFPSGLVTLFSVMVVNNWFVIAGGFMAATSVYASLFFVSFFVLANLIVLNILLALIIDTALAVREEMESDDTEAAEESPAWKPSQGRETLLQRLLLNEDERTETHPLMVIHKGSSWPHAGLPTHRPDQSASSSSTTSEADDFDEKSDL</sequence>
<dbReference type="EMBL" id="CAUJNA010001502">
    <property type="protein sequence ID" value="CAJ1387317.1"/>
    <property type="molecule type" value="Genomic_DNA"/>
</dbReference>
<feature type="transmembrane region" description="Helical" evidence="14">
    <location>
        <begin position="219"/>
        <end position="238"/>
    </location>
</feature>
<evidence type="ECO:0000256" key="1">
    <source>
        <dbReference type="ARBA" id="ARBA00004141"/>
    </source>
</evidence>
<dbReference type="AlphaFoldDB" id="A0AA36N1I3"/>
<organism evidence="16 17">
    <name type="scientific">Effrenium voratum</name>
    <dbReference type="NCBI Taxonomy" id="2562239"/>
    <lineage>
        <taxon>Eukaryota</taxon>
        <taxon>Sar</taxon>
        <taxon>Alveolata</taxon>
        <taxon>Dinophyceae</taxon>
        <taxon>Suessiales</taxon>
        <taxon>Symbiodiniaceae</taxon>
        <taxon>Effrenium</taxon>
    </lineage>
</organism>
<keyword evidence="9 14" id="KW-1133">Transmembrane helix</keyword>
<feature type="transmembrane region" description="Helical" evidence="14">
    <location>
        <begin position="412"/>
        <end position="431"/>
    </location>
</feature>
<feature type="domain" description="EF-hand" evidence="15">
    <location>
        <begin position="335"/>
        <end position="370"/>
    </location>
</feature>
<evidence type="ECO:0000256" key="3">
    <source>
        <dbReference type="ARBA" id="ARBA00011738"/>
    </source>
</evidence>
<dbReference type="SUPFAM" id="SSF47473">
    <property type="entry name" value="EF-hand"/>
    <property type="match status" value="1"/>
</dbReference>
<evidence type="ECO:0000313" key="17">
    <source>
        <dbReference type="Proteomes" id="UP001178507"/>
    </source>
</evidence>
<dbReference type="PANTHER" id="PTHR46988:SF2">
    <property type="entry name" value="TWO PORE CALCIUM CHANNEL PROTEIN 1"/>
    <property type="match status" value="1"/>
</dbReference>
<evidence type="ECO:0000256" key="4">
    <source>
        <dbReference type="ARBA" id="ARBA00022448"/>
    </source>
</evidence>
<keyword evidence="8" id="KW-0851">Voltage-gated channel</keyword>
<comment type="similarity">
    <text evidence="2">Belongs to the calcium channel alpha-1 subunit (TC 1.A.1.11) family. Two pore calcium channel subfamily.</text>
</comment>
<gene>
    <name evidence="16" type="ORF">EVOR1521_LOCUS13426</name>
</gene>
<keyword evidence="4" id="KW-0813">Transport</keyword>
<dbReference type="InterPro" id="IPR018247">
    <property type="entry name" value="EF_Hand_1_Ca_BS"/>
</dbReference>
<dbReference type="GO" id="GO:0005509">
    <property type="term" value="F:calcium ion binding"/>
    <property type="evidence" value="ECO:0007669"/>
    <property type="project" value="InterPro"/>
</dbReference>
<keyword evidence="7" id="KW-0106">Calcium</keyword>
<feature type="transmembrane region" description="Helical" evidence="14">
    <location>
        <begin position="602"/>
        <end position="624"/>
    </location>
</feature>
<evidence type="ECO:0000256" key="8">
    <source>
        <dbReference type="ARBA" id="ARBA00022882"/>
    </source>
</evidence>
<feature type="transmembrane region" description="Helical" evidence="14">
    <location>
        <begin position="184"/>
        <end position="207"/>
    </location>
</feature>
<dbReference type="InterPro" id="IPR044581">
    <property type="entry name" value="TPC1_plant"/>
</dbReference>
<feature type="transmembrane region" description="Helical" evidence="14">
    <location>
        <begin position="513"/>
        <end position="532"/>
    </location>
</feature>
<name>A0AA36N1I3_9DINO</name>
<dbReference type="PROSITE" id="PS00018">
    <property type="entry name" value="EF_HAND_1"/>
    <property type="match status" value="1"/>
</dbReference>
<protein>
    <recommendedName>
        <fullName evidence="15">EF-hand domain-containing protein</fullName>
    </recommendedName>
</protein>
<dbReference type="SUPFAM" id="SSF81324">
    <property type="entry name" value="Voltage-gated potassium channels"/>
    <property type="match status" value="2"/>
</dbReference>
<dbReference type="PANTHER" id="PTHR46988">
    <property type="entry name" value="TWO PORE CALCIUM CHANNEL PROTEIN 1"/>
    <property type="match status" value="1"/>
</dbReference>
<keyword evidence="12" id="KW-0407">Ion channel</keyword>
<dbReference type="Gene3D" id="1.10.238.10">
    <property type="entry name" value="EF-hand"/>
    <property type="match status" value="1"/>
</dbReference>
<feature type="transmembrane region" description="Helical" evidence="14">
    <location>
        <begin position="631"/>
        <end position="653"/>
    </location>
</feature>
<evidence type="ECO:0000256" key="9">
    <source>
        <dbReference type="ARBA" id="ARBA00022989"/>
    </source>
</evidence>
<comment type="subcellular location">
    <subcellularLocation>
        <location evidence="1">Membrane</location>
        <topology evidence="1">Multi-pass membrane protein</topology>
    </subcellularLocation>
</comment>
<evidence type="ECO:0000259" key="15">
    <source>
        <dbReference type="PROSITE" id="PS50222"/>
    </source>
</evidence>
<dbReference type="Pfam" id="PF00520">
    <property type="entry name" value="Ion_trans"/>
    <property type="match status" value="2"/>
</dbReference>
<dbReference type="GO" id="GO:0005245">
    <property type="term" value="F:voltage-gated calcium channel activity"/>
    <property type="evidence" value="ECO:0007669"/>
    <property type="project" value="InterPro"/>
</dbReference>
<dbReference type="Proteomes" id="UP001178507">
    <property type="component" value="Unassembled WGS sequence"/>
</dbReference>
<evidence type="ECO:0000256" key="7">
    <source>
        <dbReference type="ARBA" id="ARBA00022837"/>
    </source>
</evidence>
<reference evidence="16" key="1">
    <citation type="submission" date="2023-08" db="EMBL/GenBank/DDBJ databases">
        <authorList>
            <person name="Chen Y."/>
            <person name="Shah S."/>
            <person name="Dougan E. K."/>
            <person name="Thang M."/>
            <person name="Chan C."/>
        </authorList>
    </citation>
    <scope>NUCLEOTIDE SEQUENCE</scope>
</reference>
<evidence type="ECO:0000256" key="5">
    <source>
        <dbReference type="ARBA" id="ARBA00022692"/>
    </source>
</evidence>
<evidence type="ECO:0000256" key="14">
    <source>
        <dbReference type="SAM" id="Phobius"/>
    </source>
</evidence>
<keyword evidence="10" id="KW-0406">Ion transport</keyword>
<comment type="subunit">
    <text evidence="3">Homodimer.</text>
</comment>